<organism evidence="2 3">
    <name type="scientific">Penicillium cosmopolitanum</name>
    <dbReference type="NCBI Taxonomy" id="1131564"/>
    <lineage>
        <taxon>Eukaryota</taxon>
        <taxon>Fungi</taxon>
        <taxon>Dikarya</taxon>
        <taxon>Ascomycota</taxon>
        <taxon>Pezizomycotina</taxon>
        <taxon>Eurotiomycetes</taxon>
        <taxon>Eurotiomycetidae</taxon>
        <taxon>Eurotiales</taxon>
        <taxon>Aspergillaceae</taxon>
        <taxon>Penicillium</taxon>
    </lineage>
</organism>
<dbReference type="OrthoDB" id="3431997at2759"/>
<dbReference type="EMBL" id="JAPZBU010000004">
    <property type="protein sequence ID" value="KAJ5409024.1"/>
    <property type="molecule type" value="Genomic_DNA"/>
</dbReference>
<dbReference type="GeneID" id="81366524"/>
<gene>
    <name evidence="2" type="ORF">N7509_002907</name>
</gene>
<dbReference type="AlphaFoldDB" id="A0A9W9WA12"/>
<evidence type="ECO:0000313" key="2">
    <source>
        <dbReference type="EMBL" id="KAJ5409024.1"/>
    </source>
</evidence>
<dbReference type="Proteomes" id="UP001147747">
    <property type="component" value="Unassembled WGS sequence"/>
</dbReference>
<dbReference type="RefSeq" id="XP_056493339.1">
    <property type="nucleotide sequence ID" value="XM_056627544.1"/>
</dbReference>
<name>A0A9W9WA12_9EURO</name>
<comment type="caution">
    <text evidence="2">The sequence shown here is derived from an EMBL/GenBank/DDBJ whole genome shotgun (WGS) entry which is preliminary data.</text>
</comment>
<proteinExistence type="predicted"/>
<keyword evidence="3" id="KW-1185">Reference proteome</keyword>
<sequence length="232" mass="26504">MTSQLEPHPDISKTPRRGSHSSDESSIINDILPTTPNSRLFHIYNKRRRSDFAIYTAEKSPFAYVRCSSMTIGKPDLTYHAGENEDGPIKATCKYVTFSRHCKIGLGDPDDPNIAWEDLIRHKLTTHYRFEITLEDSVTGSLKREAFVWKRTNSVGIGEDKPSKLSSKCFKLQNEATEEVIAVYLNGGLKTWKKCGKFQIDVNYGSVFDTMVFITGLGLLEKERRRERRSNY</sequence>
<evidence type="ECO:0000256" key="1">
    <source>
        <dbReference type="SAM" id="MobiDB-lite"/>
    </source>
</evidence>
<reference evidence="2" key="2">
    <citation type="journal article" date="2023" name="IMA Fungus">
        <title>Comparative genomic study of the Penicillium genus elucidates a diverse pangenome and 15 lateral gene transfer events.</title>
        <authorList>
            <person name="Petersen C."/>
            <person name="Sorensen T."/>
            <person name="Nielsen M.R."/>
            <person name="Sondergaard T.E."/>
            <person name="Sorensen J.L."/>
            <person name="Fitzpatrick D.A."/>
            <person name="Frisvad J.C."/>
            <person name="Nielsen K.L."/>
        </authorList>
    </citation>
    <scope>NUCLEOTIDE SEQUENCE</scope>
    <source>
        <strain evidence="2">IBT 29677</strain>
    </source>
</reference>
<accession>A0A9W9WA12</accession>
<feature type="region of interest" description="Disordered" evidence="1">
    <location>
        <begin position="1"/>
        <end position="31"/>
    </location>
</feature>
<evidence type="ECO:0000313" key="3">
    <source>
        <dbReference type="Proteomes" id="UP001147747"/>
    </source>
</evidence>
<reference evidence="2" key="1">
    <citation type="submission" date="2022-12" db="EMBL/GenBank/DDBJ databases">
        <authorList>
            <person name="Petersen C."/>
        </authorList>
    </citation>
    <scope>NUCLEOTIDE SEQUENCE</scope>
    <source>
        <strain evidence="2">IBT 29677</strain>
    </source>
</reference>
<protein>
    <submittedName>
        <fullName evidence="2">Uncharacterized protein</fullName>
    </submittedName>
</protein>